<dbReference type="HAMAP" id="MF_00313">
    <property type="entry name" value="Glutaminase"/>
    <property type="match status" value="1"/>
</dbReference>
<name>E5AKT9_MYCRK</name>
<feature type="binding site" evidence="6">
    <location>
        <position position="326"/>
    </location>
    <ligand>
        <name>substrate</name>
    </ligand>
</feature>
<evidence type="ECO:0000256" key="1">
    <source>
        <dbReference type="ARBA" id="ARBA00011076"/>
    </source>
</evidence>
<reference evidence="8 9" key="1">
    <citation type="journal article" date="2011" name="J. Bacteriol.">
        <title>Complete genome sequence of Burkholderia rhizoxinica, an endosymbiont of Rhizopus microsporus.</title>
        <authorList>
            <person name="Lackner G."/>
            <person name="Moebius N."/>
            <person name="Partida-Martinez L."/>
            <person name="Hertweck C."/>
        </authorList>
    </citation>
    <scope>NUCLEOTIDE SEQUENCE [LARGE SCALE GENOMIC DNA]</scope>
    <source>
        <strain evidence="9">DSM 19002 / CIP 109453 / HKI 454</strain>
    </source>
</reference>
<dbReference type="STRING" id="882378.RBRH_01492"/>
<evidence type="ECO:0000256" key="3">
    <source>
        <dbReference type="ARBA" id="ARBA00012918"/>
    </source>
</evidence>
<comment type="subunit">
    <text evidence="2 6">Homotetramer.</text>
</comment>
<dbReference type="NCBIfam" id="TIGR03814">
    <property type="entry name" value="Gln_ase"/>
    <property type="match status" value="1"/>
</dbReference>
<dbReference type="NCBIfam" id="NF002133">
    <property type="entry name" value="PRK00971.1-2"/>
    <property type="match status" value="1"/>
</dbReference>
<dbReference type="PANTHER" id="PTHR12544:SF29">
    <property type="entry name" value="GLUTAMINASE"/>
    <property type="match status" value="1"/>
</dbReference>
<feature type="binding site" evidence="6">
    <location>
        <position position="232"/>
    </location>
    <ligand>
        <name>substrate</name>
    </ligand>
</feature>
<dbReference type="InterPro" id="IPR012338">
    <property type="entry name" value="Beta-lactam/transpept-like"/>
</dbReference>
<dbReference type="GO" id="GO:0006537">
    <property type="term" value="P:glutamate biosynthetic process"/>
    <property type="evidence" value="ECO:0007669"/>
    <property type="project" value="TreeGrafter"/>
</dbReference>
<evidence type="ECO:0000256" key="2">
    <source>
        <dbReference type="ARBA" id="ARBA00011881"/>
    </source>
</evidence>
<sequence>MPERSGGAHAADINPNADIGAMDRPGKPARVSSTTSTYVWRIAHSTMGRQQCAAPIESRSRDLRRPAAMDYQAILHKIQHDITPWLGKGRVADYIPELAKVDPLHFGMAIVTLRDEVFCVGDAWVPFSIQSISKLFACTLAFQLQGDALWQRVGREPSGNAFNSLVQLEHENGVPRNPFINAGALVVTDVLCRRFVQAETALVQFMRRLAGRSDIDYSANVAESELAHSDRNRAMAHFMKSFGNLQMSVDTVIDAYCRQCAIEMNCVDLARAVLFLANGGVVPHSGERVLGASPAKRLSALMLTCGTYDAAGDFVYHVGLPAKSGVGGGIVAVLPGELGICVWSPALDANGNSLAGMQALEWLTTLSGRSIF</sequence>
<feature type="binding site" evidence="6">
    <location>
        <position position="225"/>
    </location>
    <ligand>
        <name>substrate</name>
    </ligand>
</feature>
<evidence type="ECO:0000313" key="8">
    <source>
        <dbReference type="EMBL" id="CBW75896.1"/>
    </source>
</evidence>
<keyword evidence="6" id="KW-0007">Acetylation</keyword>
<dbReference type="GO" id="GO:0006543">
    <property type="term" value="P:L-glutamine catabolic process"/>
    <property type="evidence" value="ECO:0007669"/>
    <property type="project" value="TreeGrafter"/>
</dbReference>
<evidence type="ECO:0000256" key="6">
    <source>
        <dbReference type="HAMAP-Rule" id="MF_00313"/>
    </source>
</evidence>
<dbReference type="PANTHER" id="PTHR12544">
    <property type="entry name" value="GLUTAMINASE"/>
    <property type="match status" value="1"/>
</dbReference>
<dbReference type="Proteomes" id="UP000007437">
    <property type="component" value="Chromosome"/>
</dbReference>
<feature type="binding site" evidence="6">
    <location>
        <position position="181"/>
    </location>
    <ligand>
        <name>substrate</name>
    </ligand>
</feature>
<dbReference type="KEGG" id="brh:RBRH_01492"/>
<evidence type="ECO:0000256" key="4">
    <source>
        <dbReference type="ARBA" id="ARBA00022801"/>
    </source>
</evidence>
<dbReference type="SUPFAM" id="SSF56601">
    <property type="entry name" value="beta-lactamase/transpeptidase-like"/>
    <property type="match status" value="1"/>
</dbReference>
<accession>E5AKT9</accession>
<evidence type="ECO:0000313" key="9">
    <source>
        <dbReference type="Proteomes" id="UP000007437"/>
    </source>
</evidence>
<dbReference type="Gene3D" id="3.40.710.10">
    <property type="entry name" value="DD-peptidase/beta-lactamase superfamily"/>
    <property type="match status" value="1"/>
</dbReference>
<dbReference type="eggNOG" id="COG2066">
    <property type="taxonomic scope" value="Bacteria"/>
</dbReference>
<dbReference type="GO" id="GO:0004359">
    <property type="term" value="F:glutaminase activity"/>
    <property type="evidence" value="ECO:0007669"/>
    <property type="project" value="UniProtKB-UniRule"/>
</dbReference>
<dbReference type="AlphaFoldDB" id="E5AKT9"/>
<feature type="binding site" evidence="6">
    <location>
        <position position="131"/>
    </location>
    <ligand>
        <name>substrate</name>
    </ligand>
</feature>
<dbReference type="EC" id="3.5.1.2" evidence="3 6"/>
<evidence type="ECO:0000256" key="5">
    <source>
        <dbReference type="ARBA" id="ARBA00049534"/>
    </source>
</evidence>
<dbReference type="Pfam" id="PF04960">
    <property type="entry name" value="Glutaminase"/>
    <property type="match status" value="1"/>
</dbReference>
<dbReference type="FunFam" id="3.40.710.10:FF:000005">
    <property type="entry name" value="Glutaminase"/>
    <property type="match status" value="1"/>
</dbReference>
<dbReference type="NCBIfam" id="NF002132">
    <property type="entry name" value="PRK00971.1-1"/>
    <property type="match status" value="1"/>
</dbReference>
<evidence type="ECO:0000256" key="7">
    <source>
        <dbReference type="SAM" id="MobiDB-lite"/>
    </source>
</evidence>
<dbReference type="HOGENOM" id="CLU_027932_1_1_4"/>
<keyword evidence="4 6" id="KW-0378">Hydrolase</keyword>
<gene>
    <name evidence="6" type="primary">glsA</name>
    <name evidence="8" type="ordered locus">RBRH_01492</name>
</gene>
<proteinExistence type="inferred from homology"/>
<feature type="binding site" evidence="6">
    <location>
        <position position="256"/>
    </location>
    <ligand>
        <name>substrate</name>
    </ligand>
</feature>
<dbReference type="InterPro" id="IPR015868">
    <property type="entry name" value="Glutaminase"/>
</dbReference>
<feature type="region of interest" description="Disordered" evidence="7">
    <location>
        <begin position="1"/>
        <end position="32"/>
    </location>
</feature>
<dbReference type="EMBL" id="FR687359">
    <property type="protein sequence ID" value="CBW75896.1"/>
    <property type="molecule type" value="Genomic_DNA"/>
</dbReference>
<comment type="catalytic activity">
    <reaction evidence="5 6">
        <text>L-glutamine + H2O = L-glutamate + NH4(+)</text>
        <dbReference type="Rhea" id="RHEA:15889"/>
        <dbReference type="ChEBI" id="CHEBI:15377"/>
        <dbReference type="ChEBI" id="CHEBI:28938"/>
        <dbReference type="ChEBI" id="CHEBI:29985"/>
        <dbReference type="ChEBI" id="CHEBI:58359"/>
        <dbReference type="EC" id="3.5.1.2"/>
    </reaction>
</comment>
<protein>
    <recommendedName>
        <fullName evidence="3 6">Glutaminase</fullName>
        <ecNumber evidence="3 6">3.5.1.2</ecNumber>
    </recommendedName>
</protein>
<comment type="similarity">
    <text evidence="1 6">Belongs to the glutaminase family.</text>
</comment>
<feature type="binding site" evidence="6">
    <location>
        <position position="308"/>
    </location>
    <ligand>
        <name>substrate</name>
    </ligand>
</feature>
<organism evidence="8 9">
    <name type="scientific">Mycetohabitans rhizoxinica (strain DSM 19002 / CIP 109453 / HKI 454)</name>
    <name type="common">Paraburkholderia rhizoxinica</name>
    <dbReference type="NCBI Taxonomy" id="882378"/>
    <lineage>
        <taxon>Bacteria</taxon>
        <taxon>Pseudomonadati</taxon>
        <taxon>Pseudomonadota</taxon>
        <taxon>Betaproteobacteria</taxon>
        <taxon>Burkholderiales</taxon>
        <taxon>Burkholderiaceae</taxon>
        <taxon>Mycetohabitans</taxon>
    </lineage>
</organism>